<dbReference type="KEGG" id="pbs:Plabr_3650"/>
<dbReference type="STRING" id="756272.Plabr_3650"/>
<dbReference type="OrthoDB" id="9919585at2"/>
<protein>
    <submittedName>
        <fullName evidence="1">Uncharacterized protein</fullName>
    </submittedName>
</protein>
<keyword evidence="2" id="KW-1185">Reference proteome</keyword>
<name>F0SQ70_RUBBR</name>
<evidence type="ECO:0000313" key="2">
    <source>
        <dbReference type="Proteomes" id="UP000006860"/>
    </source>
</evidence>
<sequence length="156" mass="18604">MITDEIQRHRQRVLQHLESCSVSADFPANDEQVLQWLALLEYRVNLETLHRYLSAKYFQAPVMQGGRRSWTVEDFINFQVALEIRRMWKPFSRFHDPKKTAMELRRDHTEANGDQLFDDLNQHSIEDLIRYCVEADEKHVRESCGMALRLKLEELD</sequence>
<dbReference type="HOGENOM" id="CLU_1685292_0_0_0"/>
<gene>
    <name evidence="1" type="ordered locus">Plabr_3650</name>
</gene>
<dbReference type="Proteomes" id="UP000006860">
    <property type="component" value="Chromosome"/>
</dbReference>
<dbReference type="AlphaFoldDB" id="F0SQ70"/>
<proteinExistence type="predicted"/>
<evidence type="ECO:0000313" key="1">
    <source>
        <dbReference type="EMBL" id="ADY61247.1"/>
    </source>
</evidence>
<accession>F0SQ70</accession>
<dbReference type="RefSeq" id="WP_013629966.1">
    <property type="nucleotide sequence ID" value="NC_015174.1"/>
</dbReference>
<reference evidence="2" key="1">
    <citation type="submission" date="2011-02" db="EMBL/GenBank/DDBJ databases">
        <title>The complete genome of Planctomyces brasiliensis DSM 5305.</title>
        <authorList>
            <person name="Lucas S."/>
            <person name="Copeland A."/>
            <person name="Lapidus A."/>
            <person name="Bruce D."/>
            <person name="Goodwin L."/>
            <person name="Pitluck S."/>
            <person name="Kyrpides N."/>
            <person name="Mavromatis K."/>
            <person name="Pagani I."/>
            <person name="Ivanova N."/>
            <person name="Ovchinnikova G."/>
            <person name="Lu M."/>
            <person name="Detter J.C."/>
            <person name="Han C."/>
            <person name="Land M."/>
            <person name="Hauser L."/>
            <person name="Markowitz V."/>
            <person name="Cheng J.-F."/>
            <person name="Hugenholtz P."/>
            <person name="Woyke T."/>
            <person name="Wu D."/>
            <person name="Tindall B."/>
            <person name="Pomrenke H.G."/>
            <person name="Brambilla E."/>
            <person name="Klenk H.-P."/>
            <person name="Eisen J.A."/>
        </authorList>
    </citation>
    <scope>NUCLEOTIDE SEQUENCE [LARGE SCALE GENOMIC DNA]</scope>
    <source>
        <strain evidence="2">ATCC 49424 / DSM 5305 / JCM 21570 / NBRC 103401 / IFAM 1448</strain>
    </source>
</reference>
<organism evidence="1 2">
    <name type="scientific">Rubinisphaera brasiliensis (strain ATCC 49424 / DSM 5305 / JCM 21570 / IAM 15109 / NBRC 103401 / IFAM 1448)</name>
    <name type="common">Planctomyces brasiliensis</name>
    <dbReference type="NCBI Taxonomy" id="756272"/>
    <lineage>
        <taxon>Bacteria</taxon>
        <taxon>Pseudomonadati</taxon>
        <taxon>Planctomycetota</taxon>
        <taxon>Planctomycetia</taxon>
        <taxon>Planctomycetales</taxon>
        <taxon>Planctomycetaceae</taxon>
        <taxon>Rubinisphaera</taxon>
    </lineage>
</organism>
<dbReference type="EMBL" id="CP002546">
    <property type="protein sequence ID" value="ADY61247.1"/>
    <property type="molecule type" value="Genomic_DNA"/>
</dbReference>